<dbReference type="AlphaFoldDB" id="A0AAN7K4L3"/>
<dbReference type="PROSITE" id="PS50157">
    <property type="entry name" value="ZINC_FINGER_C2H2_2"/>
    <property type="match status" value="1"/>
</dbReference>
<dbReference type="Proteomes" id="UP001345219">
    <property type="component" value="Chromosome 23"/>
</dbReference>
<keyword evidence="12" id="KW-1185">Reference proteome</keyword>
<keyword evidence="5" id="KW-0805">Transcription regulation</keyword>
<evidence type="ECO:0000256" key="2">
    <source>
        <dbReference type="ARBA" id="ARBA00022723"/>
    </source>
</evidence>
<keyword evidence="7" id="KW-0539">Nucleus</keyword>
<keyword evidence="3 8" id="KW-0863">Zinc-finger</keyword>
<feature type="compositionally biased region" description="Low complexity" evidence="9">
    <location>
        <begin position="114"/>
        <end position="133"/>
    </location>
</feature>
<evidence type="ECO:0000313" key="12">
    <source>
        <dbReference type="Proteomes" id="UP001345219"/>
    </source>
</evidence>
<evidence type="ECO:0000256" key="9">
    <source>
        <dbReference type="SAM" id="MobiDB-lite"/>
    </source>
</evidence>
<comment type="subcellular location">
    <subcellularLocation>
        <location evidence="1">Nucleus</location>
    </subcellularLocation>
</comment>
<dbReference type="EMBL" id="JAXIOK010000009">
    <property type="protein sequence ID" value="KAK4761623.1"/>
    <property type="molecule type" value="Genomic_DNA"/>
</dbReference>
<dbReference type="SUPFAM" id="SSF57667">
    <property type="entry name" value="beta-beta-alpha zinc fingers"/>
    <property type="match status" value="1"/>
</dbReference>
<dbReference type="InterPro" id="IPR036236">
    <property type="entry name" value="Znf_C2H2_sf"/>
</dbReference>
<dbReference type="PANTHER" id="PTHR45801:SF107">
    <property type="entry name" value="TRANSCRIPTIONAL REGULATOR SUPERMAN-LIKE"/>
    <property type="match status" value="1"/>
</dbReference>
<evidence type="ECO:0000313" key="11">
    <source>
        <dbReference type="EMBL" id="KAK4761623.1"/>
    </source>
</evidence>
<dbReference type="PANTHER" id="PTHR45801">
    <property type="entry name" value="OS07G0101800 PROTEIN"/>
    <property type="match status" value="1"/>
</dbReference>
<protein>
    <recommendedName>
        <fullName evidence="10">C2H2-type domain-containing protein</fullName>
    </recommendedName>
</protein>
<evidence type="ECO:0000256" key="7">
    <source>
        <dbReference type="ARBA" id="ARBA00023242"/>
    </source>
</evidence>
<dbReference type="Gene3D" id="3.30.160.60">
    <property type="entry name" value="Classic Zinc Finger"/>
    <property type="match status" value="1"/>
</dbReference>
<dbReference type="GO" id="GO:0008270">
    <property type="term" value="F:zinc ion binding"/>
    <property type="evidence" value="ECO:0007669"/>
    <property type="project" value="UniProtKB-KW"/>
</dbReference>
<dbReference type="SMART" id="SM00355">
    <property type="entry name" value="ZnF_C2H2"/>
    <property type="match status" value="1"/>
</dbReference>
<organism evidence="11 12">
    <name type="scientific">Trapa incisa</name>
    <dbReference type="NCBI Taxonomy" id="236973"/>
    <lineage>
        <taxon>Eukaryota</taxon>
        <taxon>Viridiplantae</taxon>
        <taxon>Streptophyta</taxon>
        <taxon>Embryophyta</taxon>
        <taxon>Tracheophyta</taxon>
        <taxon>Spermatophyta</taxon>
        <taxon>Magnoliopsida</taxon>
        <taxon>eudicotyledons</taxon>
        <taxon>Gunneridae</taxon>
        <taxon>Pentapetalae</taxon>
        <taxon>rosids</taxon>
        <taxon>malvids</taxon>
        <taxon>Myrtales</taxon>
        <taxon>Lythraceae</taxon>
        <taxon>Trapa</taxon>
    </lineage>
</organism>
<dbReference type="GO" id="GO:0005634">
    <property type="term" value="C:nucleus"/>
    <property type="evidence" value="ECO:0007669"/>
    <property type="project" value="UniProtKB-SubCell"/>
</dbReference>
<reference evidence="11 12" key="1">
    <citation type="journal article" date="2023" name="Hortic Res">
        <title>Pangenome of water caltrop reveals structural variations and asymmetric subgenome divergence after allopolyploidization.</title>
        <authorList>
            <person name="Zhang X."/>
            <person name="Chen Y."/>
            <person name="Wang L."/>
            <person name="Yuan Y."/>
            <person name="Fang M."/>
            <person name="Shi L."/>
            <person name="Lu R."/>
            <person name="Comes H.P."/>
            <person name="Ma Y."/>
            <person name="Chen Y."/>
            <person name="Huang G."/>
            <person name="Zhou Y."/>
            <person name="Zheng Z."/>
            <person name="Qiu Y."/>
        </authorList>
    </citation>
    <scope>NUCLEOTIDE SEQUENCE [LARGE SCALE GENOMIC DNA]</scope>
    <source>
        <tissue evidence="11">Roots</tissue>
    </source>
</reference>
<gene>
    <name evidence="11" type="ORF">SAY87_029507</name>
</gene>
<evidence type="ECO:0000256" key="5">
    <source>
        <dbReference type="ARBA" id="ARBA00023015"/>
    </source>
</evidence>
<feature type="region of interest" description="Disordered" evidence="9">
    <location>
        <begin position="178"/>
        <end position="202"/>
    </location>
</feature>
<name>A0AAN7K4L3_9MYRT</name>
<evidence type="ECO:0000256" key="8">
    <source>
        <dbReference type="PROSITE-ProRule" id="PRU00042"/>
    </source>
</evidence>
<comment type="caution">
    <text evidence="11">The sequence shown here is derived from an EMBL/GenBank/DDBJ whole genome shotgun (WGS) entry which is preliminary data.</text>
</comment>
<feature type="region of interest" description="Disordered" evidence="9">
    <location>
        <begin position="18"/>
        <end position="37"/>
    </location>
</feature>
<accession>A0AAN7K4L3</accession>
<keyword evidence="2" id="KW-0479">Metal-binding</keyword>
<keyword evidence="4" id="KW-0862">Zinc</keyword>
<feature type="region of interest" description="Disordered" evidence="9">
    <location>
        <begin position="113"/>
        <end position="134"/>
    </location>
</feature>
<evidence type="ECO:0000256" key="6">
    <source>
        <dbReference type="ARBA" id="ARBA00023163"/>
    </source>
</evidence>
<proteinExistence type="predicted"/>
<dbReference type="Pfam" id="PF13912">
    <property type="entry name" value="zf-C2H2_6"/>
    <property type="match status" value="1"/>
</dbReference>
<evidence type="ECO:0000256" key="4">
    <source>
        <dbReference type="ARBA" id="ARBA00022833"/>
    </source>
</evidence>
<evidence type="ECO:0000259" key="10">
    <source>
        <dbReference type="PROSITE" id="PS50157"/>
    </source>
</evidence>
<feature type="domain" description="C2H2-type" evidence="10">
    <location>
        <begin position="77"/>
        <end position="104"/>
    </location>
</feature>
<evidence type="ECO:0000256" key="3">
    <source>
        <dbReference type="ARBA" id="ARBA00022771"/>
    </source>
</evidence>
<dbReference type="InterPro" id="IPR013087">
    <property type="entry name" value="Znf_C2H2_type"/>
</dbReference>
<keyword evidence="6" id="KW-0804">Transcription</keyword>
<dbReference type="PROSITE" id="PS00028">
    <property type="entry name" value="ZINC_FINGER_C2H2_1"/>
    <property type="match status" value="1"/>
</dbReference>
<sequence>MAARMSLLSLRELQQLAHSQQTANHQANPDSSHGSQWVWGSNQVWAPEESDDSWEVRAFAEDYTGGVSGLTWPPRSYTCSFCKKEFRSAQALGGHMNVHRRDRASKRLHHSLRPLPTASMPPHSPPSSSSTLTLEREQANLSGGFCLLHHLLPQSEAFIPSSWTPTATRRDLLGKAGVSSSHISNNCPTTQSGHGCSENNSGAEDLDLELRLGHRPFPS</sequence>
<dbReference type="InterPro" id="IPR052426">
    <property type="entry name" value="Plant_dev_regulator"/>
</dbReference>
<evidence type="ECO:0000256" key="1">
    <source>
        <dbReference type="ARBA" id="ARBA00004123"/>
    </source>
</evidence>